<accession>A0ABN1XK99</accession>
<protein>
    <recommendedName>
        <fullName evidence="3">Nuclease SbcCD subunit C</fullName>
    </recommendedName>
</protein>
<dbReference type="EMBL" id="BAAAJK010000005">
    <property type="protein sequence ID" value="GAA1383890.1"/>
    <property type="molecule type" value="Genomic_DNA"/>
</dbReference>
<reference evidence="4 5" key="1">
    <citation type="journal article" date="2019" name="Int. J. Syst. Evol. Microbiol.">
        <title>The Global Catalogue of Microorganisms (GCM) 10K type strain sequencing project: providing services to taxonomists for standard genome sequencing and annotation.</title>
        <authorList>
            <consortium name="The Broad Institute Genomics Platform"/>
            <consortium name="The Broad Institute Genome Sequencing Center for Infectious Disease"/>
            <person name="Wu L."/>
            <person name="Ma J."/>
        </authorList>
    </citation>
    <scope>NUCLEOTIDE SEQUENCE [LARGE SCALE GENOMIC DNA]</scope>
    <source>
        <strain evidence="4 5">JCM 11896</strain>
    </source>
</reference>
<evidence type="ECO:0000256" key="1">
    <source>
        <dbReference type="ARBA" id="ARBA00006930"/>
    </source>
</evidence>
<comment type="caution">
    <text evidence="4">The sequence shown here is derived from an EMBL/GenBank/DDBJ whole genome shotgun (WGS) entry which is preliminary data.</text>
</comment>
<name>A0ABN1XK99_9PSEU</name>
<proteinExistence type="inferred from homology"/>
<dbReference type="Proteomes" id="UP001501414">
    <property type="component" value="Unassembled WGS sequence"/>
</dbReference>
<dbReference type="RefSeq" id="WP_344019571.1">
    <property type="nucleotide sequence ID" value="NZ_BAAAJK010000005.1"/>
</dbReference>
<gene>
    <name evidence="4" type="ORF">GCM10009613_13920</name>
</gene>
<dbReference type="PANTHER" id="PTHR32114">
    <property type="entry name" value="ABC TRANSPORTER ABCH.3"/>
    <property type="match status" value="1"/>
</dbReference>
<dbReference type="Gene3D" id="3.40.50.300">
    <property type="entry name" value="P-loop containing nucleotide triphosphate hydrolases"/>
    <property type="match status" value="1"/>
</dbReference>
<dbReference type="InterPro" id="IPR027417">
    <property type="entry name" value="P-loop_NTPase"/>
</dbReference>
<evidence type="ECO:0000313" key="5">
    <source>
        <dbReference type="Proteomes" id="UP001501414"/>
    </source>
</evidence>
<organism evidence="4 5">
    <name type="scientific">Pseudonocardia kongjuensis</name>
    <dbReference type="NCBI Taxonomy" id="102227"/>
    <lineage>
        <taxon>Bacteria</taxon>
        <taxon>Bacillati</taxon>
        <taxon>Actinomycetota</taxon>
        <taxon>Actinomycetes</taxon>
        <taxon>Pseudonocardiales</taxon>
        <taxon>Pseudonocardiaceae</taxon>
        <taxon>Pseudonocardia</taxon>
    </lineage>
</organism>
<evidence type="ECO:0000256" key="3">
    <source>
        <dbReference type="ARBA" id="ARBA00013368"/>
    </source>
</evidence>
<dbReference type="SUPFAM" id="SSF52540">
    <property type="entry name" value="P-loop containing nucleoside triphosphate hydrolases"/>
    <property type="match status" value="1"/>
</dbReference>
<dbReference type="PANTHER" id="PTHR32114:SF2">
    <property type="entry name" value="ABC TRANSPORTER ABCH.3"/>
    <property type="match status" value="1"/>
</dbReference>
<comment type="subunit">
    <text evidence="2">Heterodimer of SbcC and SbcD.</text>
</comment>
<evidence type="ECO:0000313" key="4">
    <source>
        <dbReference type="EMBL" id="GAA1383890.1"/>
    </source>
</evidence>
<keyword evidence="5" id="KW-1185">Reference proteome</keyword>
<evidence type="ECO:0000256" key="2">
    <source>
        <dbReference type="ARBA" id="ARBA00011322"/>
    </source>
</evidence>
<comment type="similarity">
    <text evidence="1">Belongs to the SMC family. SbcC subfamily.</text>
</comment>
<sequence length="637" mass="67891">MIVQALGDTSMEVLSEVTLSELHHLVSSEIAAGNESDKQEGRRRLLRAIEDCAAADGDSAGALLDGRSWRIAEVRVSGIGGIASLDPPALTFSPVPGITVVRGLNGQGKTSLARGIDCALRGSADLTPGAANTLWAAELLTEGATSGRVGLTLASGASRLVIEVDFATGTNTPTVTGLLNGNGESQQVDLGGSWRQALGNARAHYSYDAVQGRLVESKALQGFLEELLVLGPVWQRVRDAVDSRAERATAAQKAFAKAVKDARASEAQIAARHNAPDSSVARPATVNWPRLQDAADIDSWLLATGLSVTDPQPVTTVGADHERRLASIQDRFHAADERLESAESTIEGPGMAAALHHLNQLLNVEELDSTVCPLCGSSTDWRGHLQRFMSDLLERAEAAQEVLDSVTELRDWTEAELAPLLDAGTRDGPDHETAAFRAATARGCQAHSDAHVAGRALLQRLSSDDYRQWLDRLREATNTASRWRSDLTEVVHGFAATVRGTTEDAADSVIWKKAQETLNELQVTLRQERQDAVTARLGEALARLLPDAGVELPGIQHQGGVKQQRGVKVDLTMGGRVATLGMLSSGQRNALLLTPLLGTTYQDLSASSLSTTLSMLSTTRASIFLPASSPVSRRPVR</sequence>